<evidence type="ECO:0000313" key="10">
    <source>
        <dbReference type="Proteomes" id="UP000032180"/>
    </source>
</evidence>
<feature type="domain" description="Ubiquitin-like protease family profile" evidence="8">
    <location>
        <begin position="213"/>
        <end position="387"/>
    </location>
</feature>
<dbReference type="EnsemblPlants" id="LPERR03G14860.1">
    <property type="protein sequence ID" value="LPERR03G14860.1"/>
    <property type="gene ID" value="LPERR03G14860"/>
</dbReference>
<keyword evidence="6" id="KW-0175">Coiled coil</keyword>
<dbReference type="InterPro" id="IPR038765">
    <property type="entry name" value="Papain-like_cys_pep_sf"/>
</dbReference>
<evidence type="ECO:0000256" key="4">
    <source>
        <dbReference type="ARBA" id="ARBA00022801"/>
    </source>
</evidence>
<protein>
    <recommendedName>
        <fullName evidence="8">Ubiquitin-like protease family profile domain-containing protein</fullName>
    </recommendedName>
</protein>
<comment type="similarity">
    <text evidence="1">Belongs to the peptidase C48 family.</text>
</comment>
<keyword evidence="3" id="KW-0833">Ubl conjugation pathway</keyword>
<dbReference type="InterPro" id="IPR003653">
    <property type="entry name" value="Peptidase_C48_C"/>
</dbReference>
<evidence type="ECO:0000256" key="6">
    <source>
        <dbReference type="SAM" id="Coils"/>
    </source>
</evidence>
<evidence type="ECO:0000259" key="8">
    <source>
        <dbReference type="PROSITE" id="PS50600"/>
    </source>
</evidence>
<dbReference type="PROSITE" id="PS50600">
    <property type="entry name" value="ULP_PROTEASE"/>
    <property type="match status" value="1"/>
</dbReference>
<dbReference type="HOGENOM" id="CLU_024324_6_1_1"/>
<dbReference type="Pfam" id="PF02902">
    <property type="entry name" value="Peptidase_C48"/>
    <property type="match status" value="1"/>
</dbReference>
<dbReference type="FunFam" id="3.40.395.10:FF:000005">
    <property type="entry name" value="Ubiquitin-like-specific protease ESD4"/>
    <property type="match status" value="1"/>
</dbReference>
<evidence type="ECO:0000256" key="2">
    <source>
        <dbReference type="ARBA" id="ARBA00022670"/>
    </source>
</evidence>
<dbReference type="AlphaFoldDB" id="A0A0D9VTW9"/>
<dbReference type="GO" id="GO:0016926">
    <property type="term" value="P:protein desumoylation"/>
    <property type="evidence" value="ECO:0007669"/>
    <property type="project" value="TreeGrafter"/>
</dbReference>
<name>A0A0D9VTW9_9ORYZ</name>
<dbReference type="Gene3D" id="3.40.395.10">
    <property type="entry name" value="Adenoviral Proteinase, Chain A"/>
    <property type="match status" value="1"/>
</dbReference>
<accession>A0A0D9VTW9</accession>
<dbReference type="MEROPS" id="C48.A02"/>
<keyword evidence="5" id="KW-0788">Thiol protease</keyword>
<evidence type="ECO:0000256" key="1">
    <source>
        <dbReference type="ARBA" id="ARBA00005234"/>
    </source>
</evidence>
<reference evidence="9" key="3">
    <citation type="submission" date="2015-04" db="UniProtKB">
        <authorList>
            <consortium name="EnsemblPlants"/>
        </authorList>
    </citation>
    <scope>IDENTIFICATION</scope>
</reference>
<evidence type="ECO:0000256" key="5">
    <source>
        <dbReference type="ARBA" id="ARBA00022807"/>
    </source>
</evidence>
<dbReference type="PANTHER" id="PTHR12606">
    <property type="entry name" value="SENTRIN/SUMO-SPECIFIC PROTEASE"/>
    <property type="match status" value="1"/>
</dbReference>
<proteinExistence type="inferred from homology"/>
<dbReference type="Gramene" id="LPERR03G14860.1">
    <property type="protein sequence ID" value="LPERR03G14860.1"/>
    <property type="gene ID" value="LPERR03G14860"/>
</dbReference>
<keyword evidence="2" id="KW-0645">Protease</keyword>
<reference evidence="10" key="2">
    <citation type="submission" date="2013-12" db="EMBL/GenBank/DDBJ databases">
        <authorList>
            <person name="Yu Y."/>
            <person name="Lee S."/>
            <person name="de Baynast K."/>
            <person name="Wissotski M."/>
            <person name="Liu L."/>
            <person name="Talag J."/>
            <person name="Goicoechea J."/>
            <person name="Angelova A."/>
            <person name="Jetty R."/>
            <person name="Kudrna D."/>
            <person name="Golser W."/>
            <person name="Rivera L."/>
            <person name="Zhang J."/>
            <person name="Wing R."/>
        </authorList>
    </citation>
    <scope>NUCLEOTIDE SEQUENCE</scope>
</reference>
<evidence type="ECO:0000256" key="7">
    <source>
        <dbReference type="SAM" id="MobiDB-lite"/>
    </source>
</evidence>
<feature type="coiled-coil region" evidence="6">
    <location>
        <begin position="141"/>
        <end position="168"/>
    </location>
</feature>
<keyword evidence="10" id="KW-1185">Reference proteome</keyword>
<dbReference type="PANTHER" id="PTHR12606:SF95">
    <property type="entry name" value="OS03G0344300 PROTEIN"/>
    <property type="match status" value="1"/>
</dbReference>
<reference evidence="9 10" key="1">
    <citation type="submission" date="2012-08" db="EMBL/GenBank/DDBJ databases">
        <title>Oryza genome evolution.</title>
        <authorList>
            <person name="Wing R.A."/>
        </authorList>
    </citation>
    <scope>NUCLEOTIDE SEQUENCE</scope>
</reference>
<evidence type="ECO:0000256" key="3">
    <source>
        <dbReference type="ARBA" id="ARBA00022786"/>
    </source>
</evidence>
<dbReference type="eggNOG" id="KOG0778">
    <property type="taxonomic scope" value="Eukaryota"/>
</dbReference>
<keyword evidence="4" id="KW-0378">Hydrolase</keyword>
<dbReference type="GO" id="GO:0005634">
    <property type="term" value="C:nucleus"/>
    <property type="evidence" value="ECO:0007669"/>
    <property type="project" value="TreeGrafter"/>
</dbReference>
<sequence length="417" mass="48514">MTTIASSFLHRRKRPRDDPHFHGPQRPYRRRVLGLGLCPATFRPPSLAPLRIPFDMGNLSSMFRGKPRDHEAQGLQGYKELVRSSQDLTVATSNDDAGLGRPVVVTRRVGDPRKAALEGAAAAQLPREKRKPHYKVALEGARSHDKRLAELEFQLRLEEEKLAELRKAAEAPKEDLSELFIPLTDEEENEVDKCLYGRGSSTEVLALHEPSNIEVSREKFRCLRPCGWLNDEVINLYLELLKERETREPERFLKCHFFNTFFYKKLACGKNGYDYKSVKRWTTRRRLGYELIECDKIFVPIHKDVHWCLGIINMKERTFQYLDSLGGVDHHVSGVLARYIAEEVKDKSNKEIDISSWQEELLDDNYIPLQQNGWDCGMFMLKYIDFHSRGLNLSFSQENMEYFRKRTVKEILRLRAD</sequence>
<dbReference type="GO" id="GO:0006508">
    <property type="term" value="P:proteolysis"/>
    <property type="evidence" value="ECO:0007669"/>
    <property type="project" value="UniProtKB-KW"/>
</dbReference>
<dbReference type="GO" id="GO:0016929">
    <property type="term" value="F:deSUMOylase activity"/>
    <property type="evidence" value="ECO:0007669"/>
    <property type="project" value="TreeGrafter"/>
</dbReference>
<dbReference type="SUPFAM" id="SSF54001">
    <property type="entry name" value="Cysteine proteinases"/>
    <property type="match status" value="1"/>
</dbReference>
<evidence type="ECO:0000313" key="9">
    <source>
        <dbReference type="EnsemblPlants" id="LPERR03G14860.1"/>
    </source>
</evidence>
<dbReference type="Proteomes" id="UP000032180">
    <property type="component" value="Chromosome 3"/>
</dbReference>
<organism evidence="9 10">
    <name type="scientific">Leersia perrieri</name>
    <dbReference type="NCBI Taxonomy" id="77586"/>
    <lineage>
        <taxon>Eukaryota</taxon>
        <taxon>Viridiplantae</taxon>
        <taxon>Streptophyta</taxon>
        <taxon>Embryophyta</taxon>
        <taxon>Tracheophyta</taxon>
        <taxon>Spermatophyta</taxon>
        <taxon>Magnoliopsida</taxon>
        <taxon>Liliopsida</taxon>
        <taxon>Poales</taxon>
        <taxon>Poaceae</taxon>
        <taxon>BOP clade</taxon>
        <taxon>Oryzoideae</taxon>
        <taxon>Oryzeae</taxon>
        <taxon>Oryzinae</taxon>
        <taxon>Leersia</taxon>
    </lineage>
</organism>
<dbReference type="STRING" id="77586.A0A0D9VTW9"/>
<feature type="region of interest" description="Disordered" evidence="7">
    <location>
        <begin position="1"/>
        <end position="26"/>
    </location>
</feature>